<sequence>MASLNHVCMWEGHGWKRITAEEAAKRYPYGTIHADSGLFMCELCGQYVSLTNGSIRVRYFKHSRAEDEKTCPERTFGPGAYPTYSSTDHDLPIRICVSGNPPSSFSLEMGLVRVPENLLEKNFKLTIYPKGEIRSFSFTKERLNNDRIMYLPLWDHPYETYTLHFENGSNELYKFWPSMVKGINPRGTLFDKASGRMLSNDADVEIGKEYYLLKRSFLPHSSRTVKVTKLMQQRYGGESWILASVIASEFNEDAARFFLDFHYRLTDKPISLRPIWPLFVEGESNIKHNQTTMYMLVEGNTTAFQTSPFTKVDPLHVKAEQLKLFKVKCSDRQHLISVGRSQALQYTYFWREALNQEGTCPEISVTDFKDTVIQPGETDVLPNKKTLLFKSPYDGEIVINHAGRIDKRDIKADESAMIDGITYDTSIHVMIGLDVVWQIEFKRQVSAVSSNEMEILDELIHMPGPSIPVPHALSNILLGMSCYPQVCLWIRRCIKKGSIKEQSYRKLQHMYRSMHMNQPIRPY</sequence>
<gene>
    <name evidence="1" type="ORF">Dia5BBH33_18970</name>
</gene>
<accession>A0A8D4UVX7</accession>
<dbReference type="OrthoDB" id="1834443at2"/>
<dbReference type="RefSeq" id="WP_144269219.1">
    <property type="nucleotide sequence ID" value="NZ_AP019697.1"/>
</dbReference>
<evidence type="ECO:0000313" key="1">
    <source>
        <dbReference type="EMBL" id="BBK25962.1"/>
    </source>
</evidence>
<evidence type="ECO:0000313" key="2">
    <source>
        <dbReference type="Proteomes" id="UP000320585"/>
    </source>
</evidence>
<dbReference type="EMBL" id="AP019697">
    <property type="protein sequence ID" value="BBK25962.1"/>
    <property type="molecule type" value="Genomic_DNA"/>
</dbReference>
<protein>
    <submittedName>
        <fullName evidence="1">Uncharacterized protein</fullName>
    </submittedName>
</protein>
<reference evidence="2" key="1">
    <citation type="submission" date="2019-05" db="EMBL/GenBank/DDBJ databases">
        <title>Complete genome sequencing of Dialister sp. strain 5BBH33.</title>
        <authorList>
            <person name="Sakamoto M."/>
            <person name="Murakami T."/>
            <person name="Mori H."/>
        </authorList>
    </citation>
    <scope>NUCLEOTIDE SEQUENCE [LARGE SCALE GENOMIC DNA]</scope>
    <source>
        <strain evidence="2">5BBH33</strain>
    </source>
</reference>
<dbReference type="GeneID" id="92717107"/>
<keyword evidence="2" id="KW-1185">Reference proteome</keyword>
<dbReference type="KEGG" id="dho:Dia5BBH33_18970"/>
<proteinExistence type="predicted"/>
<dbReference type="Proteomes" id="UP000320585">
    <property type="component" value="Chromosome"/>
</dbReference>
<name>A0A8D4UVX7_9FIRM</name>
<organism evidence="1 2">
    <name type="scientific">Dialister hominis</name>
    <dbReference type="NCBI Taxonomy" id="2582419"/>
    <lineage>
        <taxon>Bacteria</taxon>
        <taxon>Bacillati</taxon>
        <taxon>Bacillota</taxon>
        <taxon>Negativicutes</taxon>
        <taxon>Veillonellales</taxon>
        <taxon>Veillonellaceae</taxon>
        <taxon>Dialister</taxon>
    </lineage>
</organism>
<dbReference type="AlphaFoldDB" id="A0A8D4UVX7"/>